<feature type="compositionally biased region" description="Polar residues" evidence="6">
    <location>
        <begin position="262"/>
        <end position="273"/>
    </location>
</feature>
<dbReference type="InterPro" id="IPR003653">
    <property type="entry name" value="Peptidase_C48_C"/>
</dbReference>
<feature type="compositionally biased region" description="Low complexity" evidence="6">
    <location>
        <begin position="310"/>
        <end position="323"/>
    </location>
</feature>
<dbReference type="PANTHER" id="PTHR46896">
    <property type="entry name" value="SENTRIN-SPECIFIC PROTEASE"/>
    <property type="match status" value="1"/>
</dbReference>
<name>A0A6A6GYF9_VIRVR</name>
<dbReference type="Proteomes" id="UP000800092">
    <property type="component" value="Unassembled WGS sequence"/>
</dbReference>
<dbReference type="GO" id="GO:0006508">
    <property type="term" value="P:proteolysis"/>
    <property type="evidence" value="ECO:0007669"/>
    <property type="project" value="UniProtKB-KW"/>
</dbReference>
<dbReference type="SUPFAM" id="SSF54001">
    <property type="entry name" value="Cysteine proteinases"/>
    <property type="match status" value="1"/>
</dbReference>
<dbReference type="GO" id="GO:0005634">
    <property type="term" value="C:nucleus"/>
    <property type="evidence" value="ECO:0007669"/>
    <property type="project" value="TreeGrafter"/>
</dbReference>
<evidence type="ECO:0000256" key="6">
    <source>
        <dbReference type="SAM" id="MobiDB-lite"/>
    </source>
</evidence>
<dbReference type="AlphaFoldDB" id="A0A6A6GYF9"/>
<feature type="compositionally biased region" description="Polar residues" evidence="6">
    <location>
        <begin position="134"/>
        <end position="148"/>
    </location>
</feature>
<gene>
    <name evidence="8" type="ORF">EV356DRAFT_473620</name>
</gene>
<evidence type="ECO:0000256" key="2">
    <source>
        <dbReference type="ARBA" id="ARBA00022553"/>
    </source>
</evidence>
<sequence>MLDVLATASYLLDLFSGSQRTLEHSPNPSKFNYDFQPQPKSIADVSEGGPSKESIFASPKRFARAASNYQRPRYSLSRSTLPEFRKHRKLYRNLGRTFHQMTKPRVKSRLEPMDNLNKQGQKGLGNILPWTGRSGDSNKFISARNTLSGDRERSSKRRKVNDGSKQRSQVELSDEPAEATQYERTTHRHSPTQPHGIVQALAHGQAPLRKDNKPPHTDLDTHFTNHEYHRINERIQARQDSRNRKLRESQERHPYVDLRPQPNAQGVSKQIDLTTVDPFSPKNRRDSTVPDQDTEDHARRRKEETRFRPAPAAQQLAKAQQQQNRRELSSQPSVGHKSDVPADPKQLFSRKSDLPNDNTRCKFKRDVLDDSDVDELQGSTTVGLHSKPAFESSNLVNNARQPSPNADQGNPSFSSIDDGPSANIEPTLFSNSGPRKNILAPSAAKVKRPRQEKPFACPIETFWSSEFGEIPSPDLLLYHDHNSNDFYVRNDQEPSQQDGAPFPLVKCGKVRKVAISQEGRSLSIDGPRIGNVDYIVDITFINRNDMEEFVRVLKAISKGTLPILEKSLDYFRGLFLNHQRNKATIHHRPHADGANADKSEIYTPSRGPSSKQGDHRQADHRQEVLSEQAPKKRRITENLQQDIKYEEHDELTNRDSARRSSTQPRIVNDSLDSQRAIPFQGRERREGLRNSTRQTAPGKYSTLDSLDEISESERFSRKYGLGEVWDQSVIYPEIGAKRSTVDFLDLKRLDEGEFLNDNLIAFYLRYCEEAFQAKQVSEKPKVYFFSNFFFSALSTSDKGTKGFNYKAVQRWTSKVDIFDFDYIIVPINEDLHWYVAIICNLPNLGRKLVRTDSEEAKERNSDNTILGPKLLKEYLIAEGKSRRSMDISSKDIQGINAKHIPTQDNYCDCGLYLLGYVSRFLEEPQDFVRKIVSRQ</sequence>
<reference evidence="8" key="1">
    <citation type="journal article" date="2020" name="Stud. Mycol.">
        <title>101 Dothideomycetes genomes: a test case for predicting lifestyles and emergence of pathogens.</title>
        <authorList>
            <person name="Haridas S."/>
            <person name="Albert R."/>
            <person name="Binder M."/>
            <person name="Bloem J."/>
            <person name="Labutti K."/>
            <person name="Salamov A."/>
            <person name="Andreopoulos B."/>
            <person name="Baker S."/>
            <person name="Barry K."/>
            <person name="Bills G."/>
            <person name="Bluhm B."/>
            <person name="Cannon C."/>
            <person name="Castanera R."/>
            <person name="Culley D."/>
            <person name="Daum C."/>
            <person name="Ezra D."/>
            <person name="Gonzalez J."/>
            <person name="Henrissat B."/>
            <person name="Kuo A."/>
            <person name="Liang C."/>
            <person name="Lipzen A."/>
            <person name="Lutzoni F."/>
            <person name="Magnuson J."/>
            <person name="Mondo S."/>
            <person name="Nolan M."/>
            <person name="Ohm R."/>
            <person name="Pangilinan J."/>
            <person name="Park H.-J."/>
            <person name="Ramirez L."/>
            <person name="Alfaro M."/>
            <person name="Sun H."/>
            <person name="Tritt A."/>
            <person name="Yoshinaga Y."/>
            <person name="Zwiers L.-H."/>
            <person name="Turgeon B."/>
            <person name="Goodwin S."/>
            <person name="Spatafora J."/>
            <person name="Crous P."/>
            <person name="Grigoriev I."/>
        </authorList>
    </citation>
    <scope>NUCLEOTIDE SEQUENCE</scope>
    <source>
        <strain evidence="8">Tuck. ex Michener</strain>
    </source>
</reference>
<feature type="compositionally biased region" description="Polar residues" evidence="6">
    <location>
        <begin position="391"/>
        <end position="415"/>
    </location>
</feature>
<feature type="non-terminal residue" evidence="8">
    <location>
        <position position="935"/>
    </location>
</feature>
<accession>A0A6A6GYF9</accession>
<comment type="similarity">
    <text evidence="1">Belongs to the peptidase C48 family.</text>
</comment>
<evidence type="ECO:0000313" key="9">
    <source>
        <dbReference type="Proteomes" id="UP000800092"/>
    </source>
</evidence>
<dbReference type="GO" id="GO:0070139">
    <property type="term" value="F:SUMO-specific endopeptidase activity"/>
    <property type="evidence" value="ECO:0007669"/>
    <property type="project" value="TreeGrafter"/>
</dbReference>
<feature type="compositionally biased region" description="Basic and acidic residues" evidence="6">
    <location>
        <begin position="228"/>
        <end position="256"/>
    </location>
</feature>
<evidence type="ECO:0000256" key="3">
    <source>
        <dbReference type="ARBA" id="ARBA00022670"/>
    </source>
</evidence>
<keyword evidence="3" id="KW-0645">Protease</keyword>
<evidence type="ECO:0000259" key="7">
    <source>
        <dbReference type="PROSITE" id="PS50600"/>
    </source>
</evidence>
<dbReference type="Gene3D" id="3.30.310.130">
    <property type="entry name" value="Ubiquitin-related"/>
    <property type="match status" value="1"/>
</dbReference>
<feature type="domain" description="Ubiquitin-like protease family profile" evidence="7">
    <location>
        <begin position="739"/>
        <end position="920"/>
    </location>
</feature>
<feature type="compositionally biased region" description="Basic and acidic residues" evidence="6">
    <location>
        <begin position="295"/>
        <end position="307"/>
    </location>
</feature>
<dbReference type="Gene3D" id="1.10.418.20">
    <property type="match status" value="1"/>
</dbReference>
<evidence type="ECO:0000313" key="8">
    <source>
        <dbReference type="EMBL" id="KAF2230383.1"/>
    </source>
</evidence>
<evidence type="ECO:0000256" key="4">
    <source>
        <dbReference type="ARBA" id="ARBA00022786"/>
    </source>
</evidence>
<feature type="compositionally biased region" description="Basic and acidic residues" evidence="6">
    <location>
        <begin position="643"/>
        <end position="658"/>
    </location>
</feature>
<keyword evidence="5" id="KW-0378">Hydrolase</keyword>
<dbReference type="InterPro" id="IPR051947">
    <property type="entry name" value="Sentrin-specific_protease"/>
</dbReference>
<feature type="compositionally biased region" description="Basic and acidic residues" evidence="6">
    <location>
        <begin position="612"/>
        <end position="624"/>
    </location>
</feature>
<dbReference type="InterPro" id="IPR038765">
    <property type="entry name" value="Papain-like_cys_pep_sf"/>
</dbReference>
<feature type="region of interest" description="Disordered" evidence="6">
    <location>
        <begin position="104"/>
        <end position="194"/>
    </location>
</feature>
<organism evidence="8 9">
    <name type="scientific">Viridothelium virens</name>
    <name type="common">Speckled blister lichen</name>
    <name type="synonym">Trypethelium virens</name>
    <dbReference type="NCBI Taxonomy" id="1048519"/>
    <lineage>
        <taxon>Eukaryota</taxon>
        <taxon>Fungi</taxon>
        <taxon>Dikarya</taxon>
        <taxon>Ascomycota</taxon>
        <taxon>Pezizomycotina</taxon>
        <taxon>Dothideomycetes</taxon>
        <taxon>Dothideomycetes incertae sedis</taxon>
        <taxon>Trypetheliales</taxon>
        <taxon>Trypetheliaceae</taxon>
        <taxon>Viridothelium</taxon>
    </lineage>
</organism>
<feature type="region of interest" description="Disordered" evidence="6">
    <location>
        <begin position="379"/>
        <end position="451"/>
    </location>
</feature>
<feature type="compositionally biased region" description="Polar residues" evidence="6">
    <location>
        <begin position="659"/>
        <end position="673"/>
    </location>
</feature>
<evidence type="ECO:0000256" key="5">
    <source>
        <dbReference type="ARBA" id="ARBA00022801"/>
    </source>
</evidence>
<proteinExistence type="inferred from homology"/>
<keyword evidence="9" id="KW-1185">Reference proteome</keyword>
<dbReference type="GO" id="GO:0016926">
    <property type="term" value="P:protein desumoylation"/>
    <property type="evidence" value="ECO:0007669"/>
    <property type="project" value="TreeGrafter"/>
</dbReference>
<keyword evidence="2" id="KW-0597">Phosphoprotein</keyword>
<feature type="region of interest" description="Disordered" evidence="6">
    <location>
        <begin position="228"/>
        <end position="360"/>
    </location>
</feature>
<dbReference type="EMBL" id="ML991842">
    <property type="protein sequence ID" value="KAF2230383.1"/>
    <property type="molecule type" value="Genomic_DNA"/>
</dbReference>
<dbReference type="PANTHER" id="PTHR46896:SF3">
    <property type="entry name" value="FI06413P-RELATED"/>
    <property type="match status" value="1"/>
</dbReference>
<dbReference type="GO" id="GO:0005737">
    <property type="term" value="C:cytoplasm"/>
    <property type="evidence" value="ECO:0007669"/>
    <property type="project" value="TreeGrafter"/>
</dbReference>
<dbReference type="OrthoDB" id="442460at2759"/>
<dbReference type="Pfam" id="PF02902">
    <property type="entry name" value="Peptidase_C48"/>
    <property type="match status" value="1"/>
</dbReference>
<feature type="region of interest" description="Disordered" evidence="6">
    <location>
        <begin position="585"/>
        <end position="700"/>
    </location>
</feature>
<protein>
    <recommendedName>
        <fullName evidence="7">Ubiquitin-like protease family profile domain-containing protein</fullName>
    </recommendedName>
</protein>
<dbReference type="PROSITE" id="PS50600">
    <property type="entry name" value="ULP_PROTEASE"/>
    <property type="match status" value="1"/>
</dbReference>
<keyword evidence="4" id="KW-0833">Ubl conjugation pathway</keyword>
<evidence type="ECO:0000256" key="1">
    <source>
        <dbReference type="ARBA" id="ARBA00005234"/>
    </source>
</evidence>